<organism evidence="2 3">
    <name type="scientific">Saprolegnia parasitica (strain CBS 223.65)</name>
    <dbReference type="NCBI Taxonomy" id="695850"/>
    <lineage>
        <taxon>Eukaryota</taxon>
        <taxon>Sar</taxon>
        <taxon>Stramenopiles</taxon>
        <taxon>Oomycota</taxon>
        <taxon>Saprolegniomycetes</taxon>
        <taxon>Saprolegniales</taxon>
        <taxon>Saprolegniaceae</taxon>
        <taxon>Saprolegnia</taxon>
    </lineage>
</organism>
<evidence type="ECO:0000313" key="3">
    <source>
        <dbReference type="Proteomes" id="UP000030745"/>
    </source>
</evidence>
<feature type="transmembrane region" description="Helical" evidence="1">
    <location>
        <begin position="363"/>
        <end position="386"/>
    </location>
</feature>
<protein>
    <recommendedName>
        <fullName evidence="4">Transmembrane protein</fullName>
    </recommendedName>
</protein>
<keyword evidence="3" id="KW-1185">Reference proteome</keyword>
<accession>A0A067C2C4</accession>
<feature type="transmembrane region" description="Helical" evidence="1">
    <location>
        <begin position="392"/>
        <end position="418"/>
    </location>
</feature>
<dbReference type="AlphaFoldDB" id="A0A067C2C4"/>
<feature type="transmembrane region" description="Helical" evidence="1">
    <location>
        <begin position="430"/>
        <end position="450"/>
    </location>
</feature>
<dbReference type="Proteomes" id="UP000030745">
    <property type="component" value="Unassembled WGS sequence"/>
</dbReference>
<keyword evidence="1" id="KW-1133">Transmembrane helix</keyword>
<name>A0A067C2C4_SAPPC</name>
<evidence type="ECO:0000256" key="1">
    <source>
        <dbReference type="SAM" id="Phobius"/>
    </source>
</evidence>
<gene>
    <name evidence="2" type="ORF">SPRG_11210</name>
</gene>
<keyword evidence="1" id="KW-0812">Transmembrane</keyword>
<proteinExistence type="predicted"/>
<dbReference type="RefSeq" id="XP_012206064.1">
    <property type="nucleotide sequence ID" value="XM_012350674.1"/>
</dbReference>
<dbReference type="OrthoDB" id="68193at2759"/>
<reference evidence="2 3" key="1">
    <citation type="journal article" date="2013" name="PLoS Genet.">
        <title>Distinctive expansion of potential virulence genes in the genome of the oomycete fish pathogen Saprolegnia parasitica.</title>
        <authorList>
            <person name="Jiang R.H."/>
            <person name="de Bruijn I."/>
            <person name="Haas B.J."/>
            <person name="Belmonte R."/>
            <person name="Lobach L."/>
            <person name="Christie J."/>
            <person name="van den Ackerveken G."/>
            <person name="Bottin A."/>
            <person name="Bulone V."/>
            <person name="Diaz-Moreno S.M."/>
            <person name="Dumas B."/>
            <person name="Fan L."/>
            <person name="Gaulin E."/>
            <person name="Govers F."/>
            <person name="Grenville-Briggs L.J."/>
            <person name="Horner N.R."/>
            <person name="Levin J.Z."/>
            <person name="Mammella M."/>
            <person name="Meijer H.J."/>
            <person name="Morris P."/>
            <person name="Nusbaum C."/>
            <person name="Oome S."/>
            <person name="Phillips A.J."/>
            <person name="van Rooyen D."/>
            <person name="Rzeszutek E."/>
            <person name="Saraiva M."/>
            <person name="Secombes C.J."/>
            <person name="Seidl M.F."/>
            <person name="Snel B."/>
            <person name="Stassen J.H."/>
            <person name="Sykes S."/>
            <person name="Tripathy S."/>
            <person name="van den Berg H."/>
            <person name="Vega-Arreguin J.C."/>
            <person name="Wawra S."/>
            <person name="Young S.K."/>
            <person name="Zeng Q."/>
            <person name="Dieguez-Uribeondo J."/>
            <person name="Russ C."/>
            <person name="Tyler B.M."/>
            <person name="van West P."/>
        </authorList>
    </citation>
    <scope>NUCLEOTIDE SEQUENCE [LARGE SCALE GENOMIC DNA]</scope>
    <source>
        <strain evidence="2 3">CBS 223.65</strain>
    </source>
</reference>
<evidence type="ECO:0000313" key="2">
    <source>
        <dbReference type="EMBL" id="KDO23280.1"/>
    </source>
</evidence>
<feature type="transmembrane region" description="Helical" evidence="1">
    <location>
        <begin position="315"/>
        <end position="337"/>
    </location>
</feature>
<dbReference type="VEuPathDB" id="FungiDB:SPRG_11210"/>
<dbReference type="GeneID" id="24133265"/>
<dbReference type="KEGG" id="spar:SPRG_11210"/>
<dbReference type="OMA" id="WAATNDF"/>
<sequence>MWLRGVVSSYLTHHFLTTSGDASTAHTDASKPASHQGDAKDKTARYRMWYRILSNLMAALLICLSLLMLGIVIAQGTFHREVVQYHSQDESLYWNDFGANCLLRSNGFVPHSCAVDETNITGTIEAWDGFGVALAAALDVPPRATYRVSTCWMGATPVIGWASFQVVVGYDYFPACNPMNGSQLVAGVAMLETAARPGFPLGVYLLTAFSDARMNTSYSYVGSDGVTTPIVAGLSHTIITPNGTIYTDDIGMNSVITSHPLGPRYAIVSYNIGQILNMTPYLGTVAGWCTGRDSKLPILTGWFVGHTVENGDELLALQILFSAMSIYLFAGDVYMTIEGLKGVLRNKPVLTYDVLSGLERRKLLMLCITLNSMPSILYIDVARIYYGTDSGLQIWAIATVSLSIFAAFMGFLAITLLQYLPAVPKLRYKLVSFSAPLFLYGSIGLVAGNIQNQMQTLNLQFSSGAFNLAFYARGAFWASGAYADDGAPTAIGQLLPRMWSPVLVALLIATVYSKLMRFLEGRSLLVHIEWAATNDFLSECGLPKYISSMPLGQHQGIKIGNRTFCKPSTQVLFGYASVAPVVSSKKVLVADPKKEDPEIELVSVYDLVWAVFGSLCSFRPLRVGSNVRNHFTAVPRDARRLPRSKQYAHTRGSAID</sequence>
<evidence type="ECO:0008006" key="4">
    <source>
        <dbReference type="Google" id="ProtNLM"/>
    </source>
</evidence>
<feature type="transmembrane region" description="Helical" evidence="1">
    <location>
        <begin position="52"/>
        <end position="74"/>
    </location>
</feature>
<keyword evidence="1" id="KW-0472">Membrane</keyword>
<dbReference type="EMBL" id="KK583256">
    <property type="protein sequence ID" value="KDO23280.1"/>
    <property type="molecule type" value="Genomic_DNA"/>
</dbReference>